<feature type="non-terminal residue" evidence="1">
    <location>
        <position position="1"/>
    </location>
</feature>
<dbReference type="AlphaFoldDB" id="A0A371F8K5"/>
<accession>A0A371F8K5</accession>
<comment type="caution">
    <text evidence="1">The sequence shown here is derived from an EMBL/GenBank/DDBJ whole genome shotgun (WGS) entry which is preliminary data.</text>
</comment>
<organism evidence="1 2">
    <name type="scientific">Mucuna pruriens</name>
    <name type="common">Velvet bean</name>
    <name type="synonym">Dolichos pruriens</name>
    <dbReference type="NCBI Taxonomy" id="157652"/>
    <lineage>
        <taxon>Eukaryota</taxon>
        <taxon>Viridiplantae</taxon>
        <taxon>Streptophyta</taxon>
        <taxon>Embryophyta</taxon>
        <taxon>Tracheophyta</taxon>
        <taxon>Spermatophyta</taxon>
        <taxon>Magnoliopsida</taxon>
        <taxon>eudicotyledons</taxon>
        <taxon>Gunneridae</taxon>
        <taxon>Pentapetalae</taxon>
        <taxon>rosids</taxon>
        <taxon>fabids</taxon>
        <taxon>Fabales</taxon>
        <taxon>Fabaceae</taxon>
        <taxon>Papilionoideae</taxon>
        <taxon>50 kb inversion clade</taxon>
        <taxon>NPAAA clade</taxon>
        <taxon>indigoferoid/millettioid clade</taxon>
        <taxon>Phaseoleae</taxon>
        <taxon>Mucuna</taxon>
    </lineage>
</organism>
<protein>
    <submittedName>
        <fullName evidence="1">Uncharacterized protein</fullName>
    </submittedName>
</protein>
<keyword evidence="2" id="KW-1185">Reference proteome</keyword>
<gene>
    <name evidence="1" type="ORF">CR513_45791</name>
</gene>
<sequence>MVTTPHFQSSPLFFHFPLQYQTHPDMQTIGNLELPGIGNHRHKIIQLSSSQLTSSINKITKTHLNTKYEKRNFK</sequence>
<evidence type="ECO:0000313" key="2">
    <source>
        <dbReference type="Proteomes" id="UP000257109"/>
    </source>
</evidence>
<evidence type="ECO:0000313" key="1">
    <source>
        <dbReference type="EMBL" id="RDX74463.1"/>
    </source>
</evidence>
<proteinExistence type="predicted"/>
<dbReference type="Proteomes" id="UP000257109">
    <property type="component" value="Unassembled WGS sequence"/>
</dbReference>
<name>A0A371F8K5_MUCPR</name>
<dbReference type="EMBL" id="QJKJ01010170">
    <property type="protein sequence ID" value="RDX74463.1"/>
    <property type="molecule type" value="Genomic_DNA"/>
</dbReference>
<reference evidence="1" key="1">
    <citation type="submission" date="2018-05" db="EMBL/GenBank/DDBJ databases">
        <title>Draft genome of Mucuna pruriens seed.</title>
        <authorList>
            <person name="Nnadi N.E."/>
            <person name="Vos R."/>
            <person name="Hasami M.H."/>
            <person name="Devisetty U.K."/>
            <person name="Aguiy J.C."/>
        </authorList>
    </citation>
    <scope>NUCLEOTIDE SEQUENCE [LARGE SCALE GENOMIC DNA]</scope>
    <source>
        <strain evidence="1">JCA_2017</strain>
    </source>
</reference>